<feature type="region of interest" description="Disordered" evidence="1">
    <location>
        <begin position="176"/>
        <end position="204"/>
    </location>
</feature>
<sequence length="364" mass="39113">MAYSNFFHTRPLPLLPRTPSPLKRYYSGAKISKATFDFDSTRGSTPSPTSSTGPIPIPVPTRISPSVEIPEIHLSPSLSPSPLPSPSGSERSFSVPSETGDDHNHCCHEQYHYHDYEYVHCHDHEYGTYLSTKENESTNHIYASAHTFDPTTLLVPRMGKDDRRSSVLSDSEISVLDLGPSLSPTGTGSPTEVGSPTSPTGDAEGVPAPSVTVGMAMSPVGPVPGIYGGENGPVGSGFGMGLGVKEKTYRELSTPIATGLDGGVETDTWDYGYGCGLQYDYSYGEGDIFGFGYGGDGSDSPHPLLVMPRLERDGGSSGRASHEHRHTGKPEITVESPVLRPLRTTRKDKARRAVSFWSRRALGL</sequence>
<dbReference type="HOGENOM" id="CLU_760711_0_0_1"/>
<dbReference type="GeneID" id="63695065"/>
<reference evidence="3" key="1">
    <citation type="journal article" date="2014" name="Nat. Commun.">
        <title>Genomic adaptations of the halophilic Dead Sea filamentous fungus Eurotium rubrum.</title>
        <authorList>
            <person name="Kis-Papo T."/>
            <person name="Weig A.R."/>
            <person name="Riley R."/>
            <person name="Persoh D."/>
            <person name="Salamov A."/>
            <person name="Sun H."/>
            <person name="Lipzen A."/>
            <person name="Wasser S.P."/>
            <person name="Rambold G."/>
            <person name="Grigoriev I.V."/>
            <person name="Nevo E."/>
        </authorList>
    </citation>
    <scope>NUCLEOTIDE SEQUENCE [LARGE SCALE GENOMIC DNA]</scope>
    <source>
        <strain evidence="3">CBS 135680</strain>
    </source>
</reference>
<dbReference type="OrthoDB" id="10420715at2759"/>
<dbReference type="AlphaFoldDB" id="A0A017SMT1"/>
<feature type="region of interest" description="Disordered" evidence="1">
    <location>
        <begin position="310"/>
        <end position="330"/>
    </location>
</feature>
<name>A0A017SMT1_ASPRC</name>
<keyword evidence="3" id="KW-1185">Reference proteome</keyword>
<feature type="region of interest" description="Disordered" evidence="1">
    <location>
        <begin position="37"/>
        <end position="101"/>
    </location>
</feature>
<dbReference type="EMBL" id="KK088413">
    <property type="protein sequence ID" value="EYE98298.1"/>
    <property type="molecule type" value="Genomic_DNA"/>
</dbReference>
<protein>
    <submittedName>
        <fullName evidence="2">Uncharacterized protein</fullName>
    </submittedName>
</protein>
<evidence type="ECO:0000313" key="2">
    <source>
        <dbReference type="EMBL" id="EYE98298.1"/>
    </source>
</evidence>
<proteinExistence type="predicted"/>
<organism evidence="2 3">
    <name type="scientific">Aspergillus ruber (strain CBS 135680)</name>
    <dbReference type="NCBI Taxonomy" id="1388766"/>
    <lineage>
        <taxon>Eukaryota</taxon>
        <taxon>Fungi</taxon>
        <taxon>Dikarya</taxon>
        <taxon>Ascomycota</taxon>
        <taxon>Pezizomycotina</taxon>
        <taxon>Eurotiomycetes</taxon>
        <taxon>Eurotiomycetidae</taxon>
        <taxon>Eurotiales</taxon>
        <taxon>Aspergillaceae</taxon>
        <taxon>Aspergillus</taxon>
        <taxon>Aspergillus subgen. Aspergillus</taxon>
    </lineage>
</organism>
<accession>A0A017SMT1</accession>
<evidence type="ECO:0000313" key="3">
    <source>
        <dbReference type="Proteomes" id="UP000019804"/>
    </source>
</evidence>
<evidence type="ECO:0000256" key="1">
    <source>
        <dbReference type="SAM" id="MobiDB-lite"/>
    </source>
</evidence>
<feature type="compositionally biased region" description="Polar residues" evidence="1">
    <location>
        <begin position="88"/>
        <end position="97"/>
    </location>
</feature>
<dbReference type="Proteomes" id="UP000019804">
    <property type="component" value="Unassembled WGS sequence"/>
</dbReference>
<dbReference type="RefSeq" id="XP_040641986.1">
    <property type="nucleotide sequence ID" value="XM_040779941.1"/>
</dbReference>
<gene>
    <name evidence="2" type="ORF">EURHEDRAFT_399609</name>
</gene>
<feature type="compositionally biased region" description="Low complexity" evidence="1">
    <location>
        <begin position="41"/>
        <end position="54"/>
    </location>
</feature>
<feature type="compositionally biased region" description="Polar residues" evidence="1">
    <location>
        <begin position="182"/>
        <end position="200"/>
    </location>
</feature>